<dbReference type="RefSeq" id="WP_262683515.1">
    <property type="nucleotide sequence ID" value="NZ_JAOQIO010000018.1"/>
</dbReference>
<gene>
    <name evidence="1" type="ORF">OB236_08210</name>
</gene>
<dbReference type="EMBL" id="JAOQIO010000018">
    <property type="protein sequence ID" value="MCU6792108.1"/>
    <property type="molecule type" value="Genomic_DNA"/>
</dbReference>
<protein>
    <submittedName>
        <fullName evidence="1">Uncharacterized protein</fullName>
    </submittedName>
</protein>
<name>A0ABT2UBV4_9BACL</name>
<organism evidence="1 2">
    <name type="scientific">Paenibacillus baimaensis</name>
    <dbReference type="NCBI Taxonomy" id="2982185"/>
    <lineage>
        <taxon>Bacteria</taxon>
        <taxon>Bacillati</taxon>
        <taxon>Bacillota</taxon>
        <taxon>Bacilli</taxon>
        <taxon>Bacillales</taxon>
        <taxon>Paenibacillaceae</taxon>
        <taxon>Paenibacillus</taxon>
    </lineage>
</organism>
<evidence type="ECO:0000313" key="2">
    <source>
        <dbReference type="Proteomes" id="UP001652445"/>
    </source>
</evidence>
<evidence type="ECO:0000313" key="1">
    <source>
        <dbReference type="EMBL" id="MCU6792108.1"/>
    </source>
</evidence>
<sequence length="138" mass="16354">MEIDRTEEILKFYGLEPDQKHIESIRSLLIYEVNNRNSDDNEYMKTLCILLFILGHVEDTLLIWSAKRKNFDAGNYIDVQLLCGAGLEETKRHLKSANTLHAIDQLKYLEKSERSNDFVNFTRENVIKFYKRYYAINQ</sequence>
<accession>A0ABT2UBV4</accession>
<reference evidence="1 2" key="1">
    <citation type="submission" date="2022-09" db="EMBL/GenBank/DDBJ databases">
        <authorList>
            <person name="Han X.L."/>
            <person name="Wang Q."/>
            <person name="Lu T."/>
        </authorList>
    </citation>
    <scope>NUCLEOTIDE SEQUENCE [LARGE SCALE GENOMIC DNA]</scope>
    <source>
        <strain evidence="1 2">WQ 127069</strain>
    </source>
</reference>
<comment type="caution">
    <text evidence="1">The sequence shown here is derived from an EMBL/GenBank/DDBJ whole genome shotgun (WGS) entry which is preliminary data.</text>
</comment>
<proteinExistence type="predicted"/>
<keyword evidence="2" id="KW-1185">Reference proteome</keyword>
<dbReference type="Proteomes" id="UP001652445">
    <property type="component" value="Unassembled WGS sequence"/>
</dbReference>